<keyword evidence="2" id="KW-1185">Reference proteome</keyword>
<protein>
    <submittedName>
        <fullName evidence="1">Uncharacterized protein</fullName>
    </submittedName>
</protein>
<comment type="caution">
    <text evidence="1">The sequence shown here is derived from an EMBL/GenBank/DDBJ whole genome shotgun (WGS) entry which is preliminary data.</text>
</comment>
<sequence>MAKVQKKKVSKSKGKSAKSKIEKLNADLKEIESIKSLVGVREKTNKVLDAKKIKEDLTKQKEDKERNKKAESELEQQLEMLTGMGL</sequence>
<dbReference type="EMBL" id="CALSDN010000012">
    <property type="protein sequence ID" value="CAH6722962.1"/>
    <property type="molecule type" value="Genomic_DNA"/>
</dbReference>
<proteinExistence type="predicted"/>
<name>A0ACA9YD33_9ASCO</name>
<accession>A0ACA9YD33</accession>
<reference evidence="1" key="1">
    <citation type="submission" date="2022-06" db="EMBL/GenBank/DDBJ databases">
        <authorList>
            <person name="Legras J.-L."/>
            <person name="Devillers H."/>
            <person name="Grondin C."/>
        </authorList>
    </citation>
    <scope>NUCLEOTIDE SEQUENCE</scope>
    <source>
        <strain evidence="1">CLIB 1444</strain>
    </source>
</reference>
<evidence type="ECO:0000313" key="1">
    <source>
        <dbReference type="EMBL" id="CAH6722962.1"/>
    </source>
</evidence>
<organism evidence="1 2">
    <name type="scientific">[Candida] jaroonii</name>
    <dbReference type="NCBI Taxonomy" id="467808"/>
    <lineage>
        <taxon>Eukaryota</taxon>
        <taxon>Fungi</taxon>
        <taxon>Dikarya</taxon>
        <taxon>Ascomycota</taxon>
        <taxon>Saccharomycotina</taxon>
        <taxon>Pichiomycetes</taxon>
        <taxon>Debaryomycetaceae</taxon>
        <taxon>Yamadazyma</taxon>
    </lineage>
</organism>
<gene>
    <name evidence="1" type="ORF">CLIB1444_12S01156</name>
</gene>
<evidence type="ECO:0000313" key="2">
    <source>
        <dbReference type="Proteomes" id="UP001152531"/>
    </source>
</evidence>
<dbReference type="Proteomes" id="UP001152531">
    <property type="component" value="Unassembled WGS sequence"/>
</dbReference>